<evidence type="ECO:0000313" key="2">
    <source>
        <dbReference type="EMBL" id="CAG2228755.1"/>
    </source>
</evidence>
<sequence>MEQQLTQMVDFLYEFDWIYNFKLTDYFIDEVWENIPGEWAECLLSLSHEHLNQLPFGYMMDTWPVSFREYLQKAMSLSSSRNCKTLETSVEIDPNIKRGMNPKKQHEVSKMAALVHDLVKVTGSDVIVDVGSGLGYLGQTLNKTYGHTVVGIEGKQSHTTGADKRVCSVDRVINVTCELDNSTESMDNFKHIIKHLSDQGVIHINKQSKARNITHDETSGHIESADCSHDLADSVKPSSADDDCGCHDNKHSQIVCNSVDGCHTCQRHNSDAISISSHSISSNNDQKPSIFDICCHGNRHTKKSSSSHRLNKGSTDNLTNDEKTSTICDKCVLSDHELCVLSNYKHDYTNVKKTSHESCPLSEDKQTCDTSAPGHDLPSILMIGLHCCGDLTPTMMKFFSSLDDIKGLCCVSCCYHRMKYDETQKRFDNFPLSSTLKTVLENKQTWSLNSYAMRLAAQETRSRWRNQTTQDHEYHIKNVAYRGILEVFIKQESCDHSKLFCKLTRKGDMATFTTYVEAIVKRTKLNGDEGREIAVKLMEKNERKTGEDIFSALQVLMQPVLETLIYLDRLTWLEEHKHRTPVVSVFDDSISPRNLALIAVKQ</sequence>
<dbReference type="EMBL" id="CAJPWZ010002003">
    <property type="protein sequence ID" value="CAG2228755.1"/>
    <property type="molecule type" value="Genomic_DNA"/>
</dbReference>
<dbReference type="InterPro" id="IPR052220">
    <property type="entry name" value="METTL25"/>
</dbReference>
<name>A0A8S3TIA7_MYTED</name>
<dbReference type="OrthoDB" id="10258156at2759"/>
<accession>A0A8S3TIA7</accession>
<proteinExistence type="predicted"/>
<protein>
    <recommendedName>
        <fullName evidence="1">Methyltransferase domain-containing protein</fullName>
    </recommendedName>
</protein>
<dbReference type="PANTHER" id="PTHR12496:SF0">
    <property type="entry name" value="METHYLTRANSFERASE DOMAIN-CONTAINING PROTEIN"/>
    <property type="match status" value="1"/>
</dbReference>
<dbReference type="Pfam" id="PF13679">
    <property type="entry name" value="Methyltransf_32"/>
    <property type="match status" value="1"/>
</dbReference>
<keyword evidence="3" id="KW-1185">Reference proteome</keyword>
<feature type="domain" description="Methyltransferase" evidence="1">
    <location>
        <begin position="103"/>
        <end position="419"/>
    </location>
</feature>
<dbReference type="InterPro" id="IPR025714">
    <property type="entry name" value="Methyltranfer_dom"/>
</dbReference>
<reference evidence="2" key="1">
    <citation type="submission" date="2021-03" db="EMBL/GenBank/DDBJ databases">
        <authorList>
            <person name="Bekaert M."/>
        </authorList>
    </citation>
    <scope>NUCLEOTIDE SEQUENCE</scope>
</reference>
<dbReference type="Proteomes" id="UP000683360">
    <property type="component" value="Unassembled WGS sequence"/>
</dbReference>
<dbReference type="InterPro" id="IPR029063">
    <property type="entry name" value="SAM-dependent_MTases_sf"/>
</dbReference>
<evidence type="ECO:0000313" key="3">
    <source>
        <dbReference type="Proteomes" id="UP000683360"/>
    </source>
</evidence>
<evidence type="ECO:0000259" key="1">
    <source>
        <dbReference type="Pfam" id="PF13679"/>
    </source>
</evidence>
<dbReference type="PANTHER" id="PTHR12496">
    <property type="entry name" value="CGI-41 METHYLTRANSFERASE"/>
    <property type="match status" value="1"/>
</dbReference>
<dbReference type="AlphaFoldDB" id="A0A8S3TIA7"/>
<organism evidence="2 3">
    <name type="scientific">Mytilus edulis</name>
    <name type="common">Blue mussel</name>
    <dbReference type="NCBI Taxonomy" id="6550"/>
    <lineage>
        <taxon>Eukaryota</taxon>
        <taxon>Metazoa</taxon>
        <taxon>Spiralia</taxon>
        <taxon>Lophotrochozoa</taxon>
        <taxon>Mollusca</taxon>
        <taxon>Bivalvia</taxon>
        <taxon>Autobranchia</taxon>
        <taxon>Pteriomorphia</taxon>
        <taxon>Mytilida</taxon>
        <taxon>Mytiloidea</taxon>
        <taxon>Mytilidae</taxon>
        <taxon>Mytilinae</taxon>
        <taxon>Mytilus</taxon>
    </lineage>
</organism>
<gene>
    <name evidence="2" type="ORF">MEDL_41710</name>
</gene>
<comment type="caution">
    <text evidence="2">The sequence shown here is derived from an EMBL/GenBank/DDBJ whole genome shotgun (WGS) entry which is preliminary data.</text>
</comment>
<dbReference type="SUPFAM" id="SSF53335">
    <property type="entry name" value="S-adenosyl-L-methionine-dependent methyltransferases"/>
    <property type="match status" value="1"/>
</dbReference>